<accession>A0A838ZN56</accession>
<dbReference type="AlphaFoldDB" id="A0A838ZN56"/>
<evidence type="ECO:0000259" key="2">
    <source>
        <dbReference type="Pfam" id="PF13635"/>
    </source>
</evidence>
<dbReference type="InterPro" id="IPR041682">
    <property type="entry name" value="AAA_14"/>
</dbReference>
<keyword evidence="3" id="KW-0547">Nucleotide-binding</keyword>
<keyword evidence="3" id="KW-0067">ATP-binding</keyword>
<dbReference type="InterPro" id="IPR027417">
    <property type="entry name" value="P-loop_NTPase"/>
</dbReference>
<feature type="domain" description="DUF4143" evidence="2">
    <location>
        <begin position="196"/>
        <end position="361"/>
    </location>
</feature>
<feature type="domain" description="AAA" evidence="1">
    <location>
        <begin position="20"/>
        <end position="132"/>
    </location>
</feature>
<dbReference type="RefSeq" id="WP_182042199.1">
    <property type="nucleotide sequence ID" value="NZ_JACDZE010000001.1"/>
</dbReference>
<dbReference type="EMBL" id="JACDZE010000001">
    <property type="protein sequence ID" value="MBA5628607.1"/>
    <property type="molecule type" value="Genomic_DNA"/>
</dbReference>
<dbReference type="InterPro" id="IPR025420">
    <property type="entry name" value="DUF4143"/>
</dbReference>
<evidence type="ECO:0000313" key="4">
    <source>
        <dbReference type="Proteomes" id="UP000552241"/>
    </source>
</evidence>
<dbReference type="Proteomes" id="UP000552241">
    <property type="component" value="Unassembled WGS sequence"/>
</dbReference>
<dbReference type="PANTHER" id="PTHR43566">
    <property type="entry name" value="CONSERVED PROTEIN"/>
    <property type="match status" value="1"/>
</dbReference>
<sequence length="417" mass="46868">MGYISRISDKELQRKLESSGALLIRGTKACGKTESAKQFSKSILQVDRDEQVVALMDTSPKRLLLGDTPRLIDEWQEQPKIWNYIRHEVDERKKTGQFILTGSVNPKEEVKLHSGAGRFTVMDMRTMSWQELDFSSGKISLATLFEGKGIDIYDEPVDLEFIIEKIVTGGFPTNLNKTSGQAADLNRAYVELLTEVDMSRISDVKRDPVKVRNLLRSLARNTSTLVDITTMEKDIKQTENTDISRPTLYDYLDALNRLMITEDQPAWNTHIRSSSALRKSPKRHFTDVSLAVATLGTTTESLLNDLNFTGFLFESLVIHELRVYAQANDAKVYHYRDSSNLEVDAIVQKYNGDWCAFEIKLGSGQIEEAARNLNKLVAILDNKKVNPPKSRNIITGTGISYTRQDGINVISLGSLGA</sequence>
<dbReference type="Pfam" id="PF13635">
    <property type="entry name" value="DUF4143"/>
    <property type="match status" value="1"/>
</dbReference>
<gene>
    <name evidence="3" type="ORF">HU137_02345</name>
</gene>
<reference evidence="3 4" key="1">
    <citation type="submission" date="2020-07" db="EMBL/GenBank/DDBJ databases">
        <title>Moheibacter lacus sp. nov., a member of the family Flavobacteriaceae isolated from freshwater lake sediment.</title>
        <authorList>
            <person name="Liu Y."/>
        </authorList>
    </citation>
    <scope>NUCLEOTIDE SEQUENCE [LARGE SCALE GENOMIC DNA]</scope>
    <source>
        <strain evidence="3 4">BDHS18</strain>
    </source>
</reference>
<evidence type="ECO:0000259" key="1">
    <source>
        <dbReference type="Pfam" id="PF13173"/>
    </source>
</evidence>
<dbReference type="Pfam" id="PF13173">
    <property type="entry name" value="AAA_14"/>
    <property type="match status" value="1"/>
</dbReference>
<proteinExistence type="predicted"/>
<dbReference type="GO" id="GO:0005524">
    <property type="term" value="F:ATP binding"/>
    <property type="evidence" value="ECO:0007669"/>
    <property type="project" value="UniProtKB-KW"/>
</dbReference>
<dbReference type="PANTHER" id="PTHR43566:SF1">
    <property type="entry name" value="AAA+ ATPASE DOMAIN-CONTAINING PROTEIN"/>
    <property type="match status" value="1"/>
</dbReference>
<dbReference type="SUPFAM" id="SSF52540">
    <property type="entry name" value="P-loop containing nucleoside triphosphate hydrolases"/>
    <property type="match status" value="1"/>
</dbReference>
<name>A0A838ZN56_9FLAO</name>
<protein>
    <submittedName>
        <fullName evidence="3">ATP-binding protein</fullName>
    </submittedName>
</protein>
<comment type="caution">
    <text evidence="3">The sequence shown here is derived from an EMBL/GenBank/DDBJ whole genome shotgun (WGS) entry which is preliminary data.</text>
</comment>
<organism evidence="3 4">
    <name type="scientific">Moheibacter lacus</name>
    <dbReference type="NCBI Taxonomy" id="2745851"/>
    <lineage>
        <taxon>Bacteria</taxon>
        <taxon>Pseudomonadati</taxon>
        <taxon>Bacteroidota</taxon>
        <taxon>Flavobacteriia</taxon>
        <taxon>Flavobacteriales</taxon>
        <taxon>Weeksellaceae</taxon>
        <taxon>Moheibacter</taxon>
    </lineage>
</organism>
<keyword evidence="4" id="KW-1185">Reference proteome</keyword>
<evidence type="ECO:0000313" key="3">
    <source>
        <dbReference type="EMBL" id="MBA5628607.1"/>
    </source>
</evidence>